<gene>
    <name evidence="1" type="ORF">AVEN_111147_1</name>
</gene>
<proteinExistence type="predicted"/>
<dbReference type="EMBL" id="BGPR01023056">
    <property type="protein sequence ID" value="GBN89938.1"/>
    <property type="molecule type" value="Genomic_DNA"/>
</dbReference>
<name>A0A4Y2SNR4_ARAVE</name>
<dbReference type="Proteomes" id="UP000499080">
    <property type="component" value="Unassembled WGS sequence"/>
</dbReference>
<dbReference type="AlphaFoldDB" id="A0A4Y2SNR4"/>
<sequence>MPHCDLTHEVLWDGPCDLELWSDDEDNICVSPHISKFPCHVSGRTFEPVRPWWPSAKVSASGPEGFTEDPPWMWAWCTPNPTSWVLPLVWRGNLEMQLRCRPRHVTTTKPRHIPVPRA</sequence>
<evidence type="ECO:0000313" key="1">
    <source>
        <dbReference type="EMBL" id="GBN89938.1"/>
    </source>
</evidence>
<keyword evidence="2" id="KW-1185">Reference proteome</keyword>
<organism evidence="1 2">
    <name type="scientific">Araneus ventricosus</name>
    <name type="common">Orbweaver spider</name>
    <name type="synonym">Epeira ventricosa</name>
    <dbReference type="NCBI Taxonomy" id="182803"/>
    <lineage>
        <taxon>Eukaryota</taxon>
        <taxon>Metazoa</taxon>
        <taxon>Ecdysozoa</taxon>
        <taxon>Arthropoda</taxon>
        <taxon>Chelicerata</taxon>
        <taxon>Arachnida</taxon>
        <taxon>Araneae</taxon>
        <taxon>Araneomorphae</taxon>
        <taxon>Entelegynae</taxon>
        <taxon>Araneoidea</taxon>
        <taxon>Araneidae</taxon>
        <taxon>Araneus</taxon>
    </lineage>
</organism>
<comment type="caution">
    <text evidence="1">The sequence shown here is derived from an EMBL/GenBank/DDBJ whole genome shotgun (WGS) entry which is preliminary data.</text>
</comment>
<reference evidence="1 2" key="1">
    <citation type="journal article" date="2019" name="Sci. Rep.">
        <title>Orb-weaving spider Araneus ventricosus genome elucidates the spidroin gene catalogue.</title>
        <authorList>
            <person name="Kono N."/>
            <person name="Nakamura H."/>
            <person name="Ohtoshi R."/>
            <person name="Moran D.A.P."/>
            <person name="Shinohara A."/>
            <person name="Yoshida Y."/>
            <person name="Fujiwara M."/>
            <person name="Mori M."/>
            <person name="Tomita M."/>
            <person name="Arakawa K."/>
        </authorList>
    </citation>
    <scope>NUCLEOTIDE SEQUENCE [LARGE SCALE GENOMIC DNA]</scope>
</reference>
<protein>
    <submittedName>
        <fullName evidence="1">Uncharacterized protein</fullName>
    </submittedName>
</protein>
<accession>A0A4Y2SNR4</accession>
<evidence type="ECO:0000313" key="2">
    <source>
        <dbReference type="Proteomes" id="UP000499080"/>
    </source>
</evidence>